<keyword evidence="4 5" id="KW-0648">Protein biosynthesis</keyword>
<dbReference type="Proteomes" id="UP000663505">
    <property type="component" value="Chromosome"/>
</dbReference>
<dbReference type="FunFam" id="3.30.1360.40:FF:000001">
    <property type="entry name" value="Ribosome-recycling factor"/>
    <property type="match status" value="1"/>
</dbReference>
<dbReference type="Gene3D" id="3.30.1360.40">
    <property type="match status" value="1"/>
</dbReference>
<proteinExistence type="inferred from homology"/>
<comment type="subcellular location">
    <subcellularLocation>
        <location evidence="1 5">Cytoplasm</location>
    </subcellularLocation>
</comment>
<evidence type="ECO:0000313" key="9">
    <source>
        <dbReference type="Proteomes" id="UP000663505"/>
    </source>
</evidence>
<dbReference type="InterPro" id="IPR036191">
    <property type="entry name" value="RRF_sf"/>
</dbReference>
<evidence type="ECO:0000259" key="7">
    <source>
        <dbReference type="Pfam" id="PF01765"/>
    </source>
</evidence>
<dbReference type="SUPFAM" id="SSF55194">
    <property type="entry name" value="Ribosome recycling factor, RRF"/>
    <property type="match status" value="1"/>
</dbReference>
<dbReference type="Pfam" id="PF01765">
    <property type="entry name" value="RRF"/>
    <property type="match status" value="1"/>
</dbReference>
<dbReference type="GO" id="GO:0043023">
    <property type="term" value="F:ribosomal large subunit binding"/>
    <property type="evidence" value="ECO:0007669"/>
    <property type="project" value="TreeGrafter"/>
</dbReference>
<dbReference type="PANTHER" id="PTHR20982:SF3">
    <property type="entry name" value="MITOCHONDRIAL RIBOSOME RECYCLING FACTOR PSEUDO 1"/>
    <property type="match status" value="1"/>
</dbReference>
<dbReference type="EMBL" id="CP071182">
    <property type="protein sequence ID" value="QSO45367.1"/>
    <property type="molecule type" value="Genomic_DNA"/>
</dbReference>
<sequence length="185" mass="20870">MIDDILSKSEDRMDKAVKALRRELATIRAGRASASMLDKVLVEYYGSQMPVNQVATVNTPEPRQLVIQPWDKSMLQEIERAIQKSDLGLNPMNDGMVIRLVIPALTEQRRQELVKLVKKTAEESRVAVRNIRRDANDELKKLEKSGDASEDEVRRASERVQGLTDKFVAEVDKAAAAKEQEIVEV</sequence>
<keyword evidence="9" id="KW-1185">Reference proteome</keyword>
<dbReference type="RefSeq" id="WP_206654738.1">
    <property type="nucleotide sequence ID" value="NZ_CP071182.1"/>
</dbReference>
<evidence type="ECO:0000256" key="6">
    <source>
        <dbReference type="SAM" id="Coils"/>
    </source>
</evidence>
<evidence type="ECO:0000256" key="2">
    <source>
        <dbReference type="ARBA" id="ARBA00005912"/>
    </source>
</evidence>
<reference evidence="8 9" key="1">
    <citation type="submission" date="2021-02" db="EMBL/GenBank/DDBJ databases">
        <title>Alicyclobacillus curvatus sp. nov. and Alicyclobacillus mengziensis sp. nov., two acidophilic bacteria isolated from acid mine drainage.</title>
        <authorList>
            <person name="Huang Y."/>
        </authorList>
    </citation>
    <scope>NUCLEOTIDE SEQUENCE [LARGE SCALE GENOMIC DNA]</scope>
    <source>
        <strain evidence="8 9">S30H14</strain>
    </source>
</reference>
<organism evidence="8 9">
    <name type="scientific">Alicyclobacillus mengziensis</name>
    <dbReference type="NCBI Taxonomy" id="2931921"/>
    <lineage>
        <taxon>Bacteria</taxon>
        <taxon>Bacillati</taxon>
        <taxon>Bacillota</taxon>
        <taxon>Bacilli</taxon>
        <taxon>Bacillales</taxon>
        <taxon>Alicyclobacillaceae</taxon>
        <taxon>Alicyclobacillus</taxon>
    </lineage>
</organism>
<dbReference type="InterPro" id="IPR002661">
    <property type="entry name" value="Ribosome_recyc_fac"/>
</dbReference>
<name>A0A9X7VUS1_9BACL</name>
<dbReference type="PANTHER" id="PTHR20982">
    <property type="entry name" value="RIBOSOME RECYCLING FACTOR"/>
    <property type="match status" value="1"/>
</dbReference>
<dbReference type="NCBIfam" id="TIGR00496">
    <property type="entry name" value="frr"/>
    <property type="match status" value="1"/>
</dbReference>
<evidence type="ECO:0000256" key="3">
    <source>
        <dbReference type="ARBA" id="ARBA00022490"/>
    </source>
</evidence>
<dbReference type="Gene3D" id="1.10.132.20">
    <property type="entry name" value="Ribosome-recycling factor"/>
    <property type="match status" value="1"/>
</dbReference>
<accession>A0A9X7VUS1</accession>
<evidence type="ECO:0000256" key="1">
    <source>
        <dbReference type="ARBA" id="ARBA00004496"/>
    </source>
</evidence>
<evidence type="ECO:0000256" key="5">
    <source>
        <dbReference type="HAMAP-Rule" id="MF_00040"/>
    </source>
</evidence>
<dbReference type="KEGG" id="afx:JZ786_12255"/>
<dbReference type="GO" id="GO:0005737">
    <property type="term" value="C:cytoplasm"/>
    <property type="evidence" value="ECO:0007669"/>
    <property type="project" value="UniProtKB-SubCell"/>
</dbReference>
<keyword evidence="6" id="KW-0175">Coiled coil</keyword>
<protein>
    <recommendedName>
        <fullName evidence="5">Ribosome-recycling factor</fullName>
        <shortName evidence="5">RRF</shortName>
    </recommendedName>
    <alternativeName>
        <fullName evidence="5">Ribosome-releasing factor</fullName>
    </alternativeName>
</protein>
<dbReference type="InterPro" id="IPR023584">
    <property type="entry name" value="Ribosome_recyc_fac_dom"/>
</dbReference>
<evidence type="ECO:0000256" key="4">
    <source>
        <dbReference type="ARBA" id="ARBA00022917"/>
    </source>
</evidence>
<dbReference type="GO" id="GO:0006415">
    <property type="term" value="P:translational termination"/>
    <property type="evidence" value="ECO:0007669"/>
    <property type="project" value="UniProtKB-UniRule"/>
</dbReference>
<evidence type="ECO:0000313" key="8">
    <source>
        <dbReference type="EMBL" id="QSO45367.1"/>
    </source>
</evidence>
<keyword evidence="3 5" id="KW-0963">Cytoplasm</keyword>
<dbReference type="AlphaFoldDB" id="A0A9X7VUS1"/>
<dbReference type="HAMAP" id="MF_00040">
    <property type="entry name" value="RRF"/>
    <property type="match status" value="1"/>
</dbReference>
<comment type="similarity">
    <text evidence="2 5">Belongs to the RRF family.</text>
</comment>
<dbReference type="FunFam" id="1.10.132.20:FF:000001">
    <property type="entry name" value="Ribosome-recycling factor"/>
    <property type="match status" value="1"/>
</dbReference>
<comment type="function">
    <text evidence="5">Responsible for the release of ribosomes from messenger RNA at the termination of protein biosynthesis. May increase the efficiency of translation by recycling ribosomes from one round of translation to another.</text>
</comment>
<dbReference type="CDD" id="cd00520">
    <property type="entry name" value="RRF"/>
    <property type="match status" value="1"/>
</dbReference>
<feature type="domain" description="Ribosome recycling factor" evidence="7">
    <location>
        <begin position="20"/>
        <end position="182"/>
    </location>
</feature>
<gene>
    <name evidence="5 8" type="primary">frr</name>
    <name evidence="8" type="ORF">JZ786_12255</name>
</gene>
<feature type="coiled-coil region" evidence="6">
    <location>
        <begin position="125"/>
        <end position="159"/>
    </location>
</feature>